<dbReference type="Proteomes" id="UP000028870">
    <property type="component" value="Unassembled WGS sequence"/>
</dbReference>
<reference evidence="2" key="2">
    <citation type="submission" date="2014-03" db="EMBL/GenBank/DDBJ databases">
        <authorList>
            <person name="Urmite Genomes"/>
        </authorList>
    </citation>
    <scope>NUCLEOTIDE SEQUENCE</scope>
    <source>
        <strain evidence="2">DSM 44829</strain>
    </source>
</reference>
<organism evidence="2 3">
    <name type="scientific">Mycolicibacterium cosmeticum</name>
    <dbReference type="NCBI Taxonomy" id="258533"/>
    <lineage>
        <taxon>Bacteria</taxon>
        <taxon>Bacillati</taxon>
        <taxon>Actinomycetota</taxon>
        <taxon>Actinomycetes</taxon>
        <taxon>Mycobacteriales</taxon>
        <taxon>Mycobacteriaceae</taxon>
        <taxon>Mycolicibacterium</taxon>
    </lineage>
</organism>
<proteinExistence type="predicted"/>
<dbReference type="STRING" id="258533.BN977_03689"/>
<evidence type="ECO:0000256" key="1">
    <source>
        <dbReference type="SAM" id="SignalP"/>
    </source>
</evidence>
<dbReference type="RefSeq" id="WP_036400029.1">
    <property type="nucleotide sequence ID" value="NZ_CCBB010000002.1"/>
</dbReference>
<evidence type="ECO:0000313" key="2">
    <source>
        <dbReference type="EMBL" id="CDO08869.1"/>
    </source>
</evidence>
<keyword evidence="1" id="KW-0732">Signal</keyword>
<protein>
    <recommendedName>
        <fullName evidence="4">Secreted protein</fullName>
    </recommendedName>
</protein>
<dbReference type="eggNOG" id="COG0515">
    <property type="taxonomic scope" value="Bacteria"/>
</dbReference>
<name>W9ASU5_MYCCO</name>
<feature type="signal peptide" evidence="1">
    <location>
        <begin position="1"/>
        <end position="27"/>
    </location>
</feature>
<reference evidence="2" key="1">
    <citation type="submission" date="2014-03" db="EMBL/GenBank/DDBJ databases">
        <title>Draft Genome Sequence of Mycobacterium cosmeticum DSM 44829.</title>
        <authorList>
            <person name="Croce O."/>
            <person name="Robert C."/>
            <person name="Raoult D."/>
            <person name="Drancourt M."/>
        </authorList>
    </citation>
    <scope>NUCLEOTIDE SEQUENCE [LARGE SCALE GENOMIC DNA]</scope>
    <source>
        <strain evidence="2">DSM 44829</strain>
    </source>
</reference>
<accession>W9ASU5</accession>
<dbReference type="EMBL" id="CCBB010000002">
    <property type="protein sequence ID" value="CDO08869.1"/>
    <property type="molecule type" value="Genomic_DNA"/>
</dbReference>
<gene>
    <name evidence="2" type="ORF">BN977_03689</name>
</gene>
<keyword evidence="3" id="KW-1185">Reference proteome</keyword>
<comment type="caution">
    <text evidence="2">The sequence shown here is derived from an EMBL/GenBank/DDBJ whole genome shotgun (WGS) entry which is preliminary data.</text>
</comment>
<sequence>MTTMKAATSALIASAALTATALATAHAEPSDRFQFLSPSGNIACHMDSRADGTGYAWCKVQNHAWAAPATGYCPLAYLPGAIGEPGGDDVQLSQGQAPCLGFVMSQIFFTGQYAPAPLAYGQAHTVGTLTCRSEPTGVTCTDTAGGHFFRVSRDAYELG</sequence>
<dbReference type="AlphaFoldDB" id="W9ASU5"/>
<feature type="chain" id="PRO_5004916686" description="Secreted protein" evidence="1">
    <location>
        <begin position="28"/>
        <end position="159"/>
    </location>
</feature>
<dbReference type="OrthoDB" id="495539at2"/>
<evidence type="ECO:0000313" key="3">
    <source>
        <dbReference type="Proteomes" id="UP000028870"/>
    </source>
</evidence>
<evidence type="ECO:0008006" key="4">
    <source>
        <dbReference type="Google" id="ProtNLM"/>
    </source>
</evidence>